<feature type="domain" description="Tetrapyrrole biosynthesis glutamyl-tRNA reductase dimerisation" evidence="14">
    <location>
        <begin position="309"/>
        <end position="408"/>
    </location>
</feature>
<evidence type="ECO:0000256" key="8">
    <source>
        <dbReference type="HAMAP-Rule" id="MF_00087"/>
    </source>
</evidence>
<feature type="binding site" evidence="8 10">
    <location>
        <begin position="43"/>
        <end position="46"/>
    </location>
    <ligand>
        <name>substrate</name>
    </ligand>
</feature>
<evidence type="ECO:0000259" key="15">
    <source>
        <dbReference type="Pfam" id="PF01488"/>
    </source>
</evidence>
<dbReference type="NCBIfam" id="NF000750">
    <property type="entry name" value="PRK00045.3-4"/>
    <property type="match status" value="1"/>
</dbReference>
<comment type="similarity">
    <text evidence="2 8 13">Belongs to the glutamyl-tRNA reductase family.</text>
</comment>
<dbReference type="SUPFAM" id="SSF69075">
    <property type="entry name" value="Glutamyl tRNA-reductase dimerization domain"/>
    <property type="match status" value="1"/>
</dbReference>
<dbReference type="Pfam" id="PF05201">
    <property type="entry name" value="GlutR_N"/>
    <property type="match status" value="1"/>
</dbReference>
<feature type="binding site" evidence="8 10">
    <location>
        <position position="103"/>
    </location>
    <ligand>
        <name>substrate</name>
    </ligand>
</feature>
<evidence type="ECO:0000256" key="7">
    <source>
        <dbReference type="ARBA" id="ARBA00047464"/>
    </source>
</evidence>
<keyword evidence="5 8" id="KW-0560">Oxidoreductase</keyword>
<dbReference type="GO" id="GO:0019353">
    <property type="term" value="P:protoporphyrinogen IX biosynthetic process from glutamate"/>
    <property type="evidence" value="ECO:0007669"/>
    <property type="project" value="TreeGrafter"/>
</dbReference>
<sequence length="440" mass="45902">MSLVASHRNRDLAVLEQLSVGSDALGSSVAAGSPIRGAVVLPTCNRFEVYLEADDVESGRAAVIDELERTTALDREAIESALATYEGDDAVQHLLSVSTGLESMVVGEREISGQVRRAHIDAQAGNHLSPLLDRLFQSALRTSRVVASSTGLGTSGRSVVSVAFDLASETVDWAGARAVVIGTGALAETGVGSLLSRGVTVEGVFSPSGRAAEFGARHSLKPLDQQQLRAALREVDLVLACSGGESIVLTPAMVAAARAESTTPLTIVDLALHRDVAPGVADLRGVHVVNLESVGAQAPEESVGSIEAARAIVAHAVARFGDGESARALDPAVVALREHVFGLLERETARIRPGAGASEEDIARADAIEAALRRFAKTLLHTPTVRAREHAQAGEADRYLGAIRALYGIDVDVPADACPAPEMGGEIPLDLPAHAHLRQD</sequence>
<evidence type="ECO:0000259" key="16">
    <source>
        <dbReference type="Pfam" id="PF05201"/>
    </source>
</evidence>
<dbReference type="HAMAP" id="MF_00087">
    <property type="entry name" value="Glu_tRNA_reductase"/>
    <property type="match status" value="1"/>
</dbReference>
<feature type="binding site" evidence="8 10">
    <location>
        <position position="114"/>
    </location>
    <ligand>
        <name>substrate</name>
    </ligand>
</feature>
<name>A0A919UIQ9_9MICO</name>
<evidence type="ECO:0000256" key="4">
    <source>
        <dbReference type="ARBA" id="ARBA00022857"/>
    </source>
</evidence>
<evidence type="ECO:0000256" key="10">
    <source>
        <dbReference type="PIRSR" id="PIRSR000445-2"/>
    </source>
</evidence>
<evidence type="ECO:0000313" key="17">
    <source>
        <dbReference type="EMBL" id="GIG53621.1"/>
    </source>
</evidence>
<dbReference type="PANTHER" id="PTHR43013">
    <property type="entry name" value="GLUTAMYL-TRNA REDUCTASE"/>
    <property type="match status" value="1"/>
</dbReference>
<dbReference type="Proteomes" id="UP000652354">
    <property type="component" value="Unassembled WGS sequence"/>
</dbReference>
<feature type="site" description="Important for activity" evidence="8 12">
    <location>
        <position position="93"/>
    </location>
</feature>
<dbReference type="SUPFAM" id="SSF69742">
    <property type="entry name" value="Glutamyl tRNA-reductase catalytic, N-terminal domain"/>
    <property type="match status" value="1"/>
</dbReference>
<proteinExistence type="inferred from homology"/>
<dbReference type="RefSeq" id="WP_239066509.1">
    <property type="nucleotide sequence ID" value="NZ_BONR01000001.1"/>
</dbReference>
<dbReference type="Gene3D" id="3.30.460.30">
    <property type="entry name" value="Glutamyl-tRNA reductase, N-terminal domain"/>
    <property type="match status" value="1"/>
</dbReference>
<evidence type="ECO:0000259" key="14">
    <source>
        <dbReference type="Pfam" id="PF00745"/>
    </source>
</evidence>
<feature type="binding site" evidence="8 10">
    <location>
        <begin position="108"/>
        <end position="110"/>
    </location>
    <ligand>
        <name>substrate</name>
    </ligand>
</feature>
<dbReference type="AlphaFoldDB" id="A0A919UIQ9"/>
<protein>
    <recommendedName>
        <fullName evidence="3 8">Glutamyl-tRNA reductase</fullName>
        <shortName evidence="8">GluTR</shortName>
        <ecNumber evidence="3 8">1.2.1.70</ecNumber>
    </recommendedName>
</protein>
<comment type="catalytic activity">
    <reaction evidence="7 8 13">
        <text>(S)-4-amino-5-oxopentanoate + tRNA(Glu) + NADP(+) = L-glutamyl-tRNA(Glu) + NADPH + H(+)</text>
        <dbReference type="Rhea" id="RHEA:12344"/>
        <dbReference type="Rhea" id="RHEA-COMP:9663"/>
        <dbReference type="Rhea" id="RHEA-COMP:9680"/>
        <dbReference type="ChEBI" id="CHEBI:15378"/>
        <dbReference type="ChEBI" id="CHEBI:57501"/>
        <dbReference type="ChEBI" id="CHEBI:57783"/>
        <dbReference type="ChEBI" id="CHEBI:58349"/>
        <dbReference type="ChEBI" id="CHEBI:78442"/>
        <dbReference type="ChEBI" id="CHEBI:78520"/>
        <dbReference type="EC" id="1.2.1.70"/>
    </reaction>
</comment>
<comment type="miscellaneous">
    <text evidence="8">During catalysis, the active site Cys acts as a nucleophile attacking the alpha-carbonyl group of tRNA-bound glutamate with the formation of a thioester intermediate between enzyme and glutamate, and the concomitant release of tRNA(Glu). The thioester intermediate is finally reduced by direct hydride transfer from NADPH, to form the product GSA.</text>
</comment>
<dbReference type="Pfam" id="PF01488">
    <property type="entry name" value="Shikimate_DH"/>
    <property type="match status" value="1"/>
</dbReference>
<evidence type="ECO:0000256" key="3">
    <source>
        <dbReference type="ARBA" id="ARBA00012970"/>
    </source>
</evidence>
<feature type="domain" description="Glutamyl-tRNA reductase N-terminal" evidence="16">
    <location>
        <begin position="5"/>
        <end position="150"/>
    </location>
</feature>
<dbReference type="PIRSF" id="PIRSF000445">
    <property type="entry name" value="4pyrrol_synth_GluRdtase"/>
    <property type="match status" value="1"/>
</dbReference>
<gene>
    <name evidence="8 17" type="primary">hemA</name>
    <name evidence="17" type="ORF">Dac01nite_03730</name>
</gene>
<comment type="subunit">
    <text evidence="8">Homodimer.</text>
</comment>
<accession>A0A919UIQ9</accession>
<dbReference type="Pfam" id="PF00745">
    <property type="entry name" value="GlutR_dimer"/>
    <property type="match status" value="1"/>
</dbReference>
<dbReference type="InterPro" id="IPR015895">
    <property type="entry name" value="4pyrrol_synth_GluRdtase_N"/>
</dbReference>
<evidence type="ECO:0000256" key="11">
    <source>
        <dbReference type="PIRSR" id="PIRSR000445-3"/>
    </source>
</evidence>
<evidence type="ECO:0000313" key="18">
    <source>
        <dbReference type="Proteomes" id="UP000652354"/>
    </source>
</evidence>
<dbReference type="EMBL" id="BONR01000001">
    <property type="protein sequence ID" value="GIG53621.1"/>
    <property type="molecule type" value="Genomic_DNA"/>
</dbReference>
<feature type="domain" description="Quinate/shikimate 5-dehydrogenase/glutamyl-tRNA reductase" evidence="15">
    <location>
        <begin position="166"/>
        <end position="292"/>
    </location>
</feature>
<comment type="function">
    <text evidence="8">Catalyzes the NADPH-dependent reduction of glutamyl-tRNA(Glu) to glutamate 1-semialdehyde (GSA).</text>
</comment>
<dbReference type="PANTHER" id="PTHR43013:SF1">
    <property type="entry name" value="GLUTAMYL-TRNA REDUCTASE"/>
    <property type="match status" value="1"/>
</dbReference>
<comment type="caution">
    <text evidence="17">The sequence shown here is derived from an EMBL/GenBank/DDBJ whole genome shotgun (WGS) entry which is preliminary data.</text>
</comment>
<evidence type="ECO:0000256" key="6">
    <source>
        <dbReference type="ARBA" id="ARBA00023244"/>
    </source>
</evidence>
<evidence type="ECO:0000256" key="5">
    <source>
        <dbReference type="ARBA" id="ARBA00023002"/>
    </source>
</evidence>
<dbReference type="NCBIfam" id="TIGR01035">
    <property type="entry name" value="hemA"/>
    <property type="match status" value="1"/>
</dbReference>
<keyword evidence="6 8" id="KW-0627">Porphyrin biosynthesis</keyword>
<evidence type="ECO:0000256" key="12">
    <source>
        <dbReference type="PIRSR" id="PIRSR000445-4"/>
    </source>
</evidence>
<dbReference type="InterPro" id="IPR015896">
    <property type="entry name" value="4pyrrol_synth_GluRdtase_dimer"/>
</dbReference>
<dbReference type="InterPro" id="IPR036453">
    <property type="entry name" value="GluRdtase_dimer_dom_sf"/>
</dbReference>
<comment type="domain">
    <text evidence="8">Possesses an unusual extended V-shaped dimeric structure with each monomer consisting of three distinct domains arranged along a curved 'spinal' alpha-helix. The N-terminal catalytic domain specifically recognizes the glutamate moiety of the substrate. The second domain is the NADPH-binding domain, and the third C-terminal domain is responsible for dimerization.</text>
</comment>
<dbReference type="GO" id="GO:0008883">
    <property type="term" value="F:glutamyl-tRNA reductase activity"/>
    <property type="evidence" value="ECO:0007669"/>
    <property type="project" value="UniProtKB-UniRule"/>
</dbReference>
<keyword evidence="18" id="KW-1185">Reference proteome</keyword>
<dbReference type="InterPro" id="IPR000343">
    <property type="entry name" value="4pyrrol_synth_GluRdtase"/>
</dbReference>
<dbReference type="InterPro" id="IPR036343">
    <property type="entry name" value="GluRdtase_N_sf"/>
</dbReference>
<dbReference type="EC" id="1.2.1.70" evidence="3 8"/>
<dbReference type="GO" id="GO:0050661">
    <property type="term" value="F:NADP binding"/>
    <property type="evidence" value="ECO:0007669"/>
    <property type="project" value="InterPro"/>
</dbReference>
<evidence type="ECO:0000256" key="9">
    <source>
        <dbReference type="PIRSR" id="PIRSR000445-1"/>
    </source>
</evidence>
<feature type="binding site" evidence="8 11">
    <location>
        <begin position="182"/>
        <end position="187"/>
    </location>
    <ligand>
        <name>NADP(+)</name>
        <dbReference type="ChEBI" id="CHEBI:58349"/>
    </ligand>
</feature>
<feature type="active site" description="Nucleophile" evidence="8 9">
    <location>
        <position position="44"/>
    </location>
</feature>
<dbReference type="SUPFAM" id="SSF51735">
    <property type="entry name" value="NAD(P)-binding Rossmann-fold domains"/>
    <property type="match status" value="1"/>
</dbReference>
<comment type="pathway">
    <text evidence="1 8 13">Porphyrin-containing compound metabolism; protoporphyrin-IX biosynthesis; 5-aminolevulinate from L-glutamyl-tRNA(Glu): step 1/2.</text>
</comment>
<keyword evidence="4 8" id="KW-0521">NADP</keyword>
<evidence type="ECO:0000256" key="13">
    <source>
        <dbReference type="RuleBase" id="RU000584"/>
    </source>
</evidence>
<organism evidence="17 18">
    <name type="scientific">Demequina activiva</name>
    <dbReference type="NCBI Taxonomy" id="1582364"/>
    <lineage>
        <taxon>Bacteria</taxon>
        <taxon>Bacillati</taxon>
        <taxon>Actinomycetota</taxon>
        <taxon>Actinomycetes</taxon>
        <taxon>Micrococcales</taxon>
        <taxon>Demequinaceae</taxon>
        <taxon>Demequina</taxon>
    </lineage>
</organism>
<dbReference type="InterPro" id="IPR006151">
    <property type="entry name" value="Shikm_DH/Glu-tRNA_Rdtase"/>
</dbReference>
<dbReference type="InterPro" id="IPR036291">
    <property type="entry name" value="NAD(P)-bd_dom_sf"/>
</dbReference>
<dbReference type="Gene3D" id="3.40.50.720">
    <property type="entry name" value="NAD(P)-binding Rossmann-like Domain"/>
    <property type="match status" value="1"/>
</dbReference>
<evidence type="ECO:0000256" key="2">
    <source>
        <dbReference type="ARBA" id="ARBA00005916"/>
    </source>
</evidence>
<reference evidence="17" key="1">
    <citation type="submission" date="2021-01" db="EMBL/GenBank/DDBJ databases">
        <title>Whole genome shotgun sequence of Demequina activiva NBRC 110675.</title>
        <authorList>
            <person name="Komaki H."/>
            <person name="Tamura T."/>
        </authorList>
    </citation>
    <scope>NUCLEOTIDE SEQUENCE</scope>
    <source>
        <strain evidence="17">NBRC 110675</strain>
    </source>
</reference>
<evidence type="ECO:0000256" key="1">
    <source>
        <dbReference type="ARBA" id="ARBA00005059"/>
    </source>
</evidence>